<sequence length="49" mass="5418">MFKAYGFNLQEIAMFAWIPVLFADLGCVIGGYPDSTVSEVLQIQPARLP</sequence>
<accession>C5BH51</accession>
<dbReference type="EMBL" id="CP001600">
    <property type="protein sequence ID" value="ACR67734.1"/>
    <property type="molecule type" value="Genomic_DNA"/>
</dbReference>
<keyword evidence="1" id="KW-1133">Transmembrane helix</keyword>
<keyword evidence="1" id="KW-0812">Transmembrane</keyword>
<dbReference type="Proteomes" id="UP000001485">
    <property type="component" value="Chromosome"/>
</dbReference>
<evidence type="ECO:0000256" key="1">
    <source>
        <dbReference type="SAM" id="Phobius"/>
    </source>
</evidence>
<reference evidence="2 3" key="2">
    <citation type="journal article" date="2012" name="J. Bacteriol.">
        <title>Genome Sequence of Edwardsiella ictaluri 93-146, a Strain Associated with a Natural Channel Catfish Outbreak of Enteric Septicemia of Catfish.</title>
        <authorList>
            <person name="Williams M.L."/>
            <person name="Gillaspy A.F."/>
            <person name="Dyer D.W."/>
            <person name="Thune R.L."/>
            <person name="Waldbieser G.C."/>
            <person name="Schuster S.C."/>
            <person name="Gipson J."/>
            <person name="Zaitshik J."/>
            <person name="Landry C."/>
            <person name="Banes M.M."/>
            <person name="Lawrence M.L."/>
        </authorList>
    </citation>
    <scope>NUCLEOTIDE SEQUENCE [LARGE SCALE GENOMIC DNA]</scope>
    <source>
        <strain evidence="2 3">93-146</strain>
    </source>
</reference>
<dbReference type="AlphaFoldDB" id="C5BH51"/>
<dbReference type="HOGENOM" id="CLU_3135066_0_0_6"/>
<organism evidence="2 3">
    <name type="scientific">Edwardsiella ictaluri (strain 93-146)</name>
    <dbReference type="NCBI Taxonomy" id="634503"/>
    <lineage>
        <taxon>Bacteria</taxon>
        <taxon>Pseudomonadati</taxon>
        <taxon>Pseudomonadota</taxon>
        <taxon>Gammaproteobacteria</taxon>
        <taxon>Enterobacterales</taxon>
        <taxon>Hafniaceae</taxon>
        <taxon>Edwardsiella</taxon>
    </lineage>
</organism>
<name>C5BH51_EDWI9</name>
<reference evidence="3" key="1">
    <citation type="submission" date="2009-03" db="EMBL/GenBank/DDBJ databases">
        <title>Complete genome sequence of Edwardsiella ictaluri 93-146.</title>
        <authorList>
            <person name="Williams M.L."/>
            <person name="Gillaspy A.F."/>
            <person name="Dyer D.W."/>
            <person name="Thune R.L."/>
            <person name="Waldbieser G.C."/>
            <person name="Schuster S.C."/>
            <person name="Gipson J."/>
            <person name="Zaitshik J."/>
            <person name="Landry C."/>
            <person name="Lawrence M.L."/>
        </authorList>
    </citation>
    <scope>NUCLEOTIDE SEQUENCE [LARGE SCALE GENOMIC DNA]</scope>
    <source>
        <strain evidence="3">93-146</strain>
    </source>
</reference>
<proteinExistence type="predicted"/>
<protein>
    <submittedName>
        <fullName evidence="2">Uncharacterized protein</fullName>
    </submittedName>
</protein>
<evidence type="ECO:0000313" key="2">
    <source>
        <dbReference type="EMBL" id="ACR67734.1"/>
    </source>
</evidence>
<feature type="transmembrane region" description="Helical" evidence="1">
    <location>
        <begin position="12"/>
        <end position="32"/>
    </location>
</feature>
<gene>
    <name evidence="2" type="ordered locus">NT01EI_0499</name>
</gene>
<keyword evidence="1" id="KW-0472">Membrane</keyword>
<dbReference type="KEGG" id="eic:NT01EI_0499"/>
<evidence type="ECO:0000313" key="3">
    <source>
        <dbReference type="Proteomes" id="UP000001485"/>
    </source>
</evidence>